<dbReference type="Pfam" id="PF22621">
    <property type="entry name" value="CurL-like_PKS_C"/>
    <property type="match status" value="1"/>
</dbReference>
<proteinExistence type="predicted"/>
<accession>A0A165GKA5</accession>
<dbReference type="GO" id="GO:0006633">
    <property type="term" value="P:fatty acid biosynthetic process"/>
    <property type="evidence" value="ECO:0007669"/>
    <property type="project" value="TreeGrafter"/>
</dbReference>
<dbReference type="Pfam" id="PF02801">
    <property type="entry name" value="Ketoacyl-synt_C"/>
    <property type="match status" value="1"/>
</dbReference>
<evidence type="ECO:0000256" key="2">
    <source>
        <dbReference type="ARBA" id="ARBA00022553"/>
    </source>
</evidence>
<dbReference type="SMART" id="SM00825">
    <property type="entry name" value="PKS_KS"/>
    <property type="match status" value="1"/>
</dbReference>
<dbReference type="PANTHER" id="PTHR43775:SF37">
    <property type="entry name" value="SI:DKEY-61P9.11"/>
    <property type="match status" value="1"/>
</dbReference>
<dbReference type="InterPro" id="IPR016035">
    <property type="entry name" value="Acyl_Trfase/lysoPLipase"/>
</dbReference>
<dbReference type="Gene3D" id="3.40.366.10">
    <property type="entry name" value="Malonyl-Coenzyme A Acyl Carrier Protein, domain 2"/>
    <property type="match status" value="1"/>
</dbReference>
<dbReference type="InterPro" id="IPR016039">
    <property type="entry name" value="Thiolase-like"/>
</dbReference>
<keyword evidence="5" id="KW-1185">Reference proteome</keyword>
<gene>
    <name evidence="4" type="ORF">EXIGLDRAFT_559544</name>
</gene>
<dbReference type="InParanoid" id="A0A165GKA5"/>
<dbReference type="EMBL" id="KV426044">
    <property type="protein sequence ID" value="KZV90645.1"/>
    <property type="molecule type" value="Genomic_DNA"/>
</dbReference>
<dbReference type="InterPro" id="IPR014043">
    <property type="entry name" value="Acyl_transferase_dom"/>
</dbReference>
<sequence>PQHRVLLETVVDALDDAGYRPRDEGGKWDRERMGVFIGSSVDSYQNNLATDIDAFFCPGMIRGFAAGRVSYHFQWQGPSIVYDTACSSGLVAVHAACQSLLLRECDGAVAGGTNMITSPEMSIALSKGFFISQTGGCRTFDESGDGYCRAEAVGALILKRLDDALRDNDNIHAVILASGVNQSGPAESLTKPHAPSQAALFAANCARAGISPLAVRAVEAHGTGTQAGDYAEIEAIKTAFTSGRPPVTGGEEGPAKDTQLFVSALKPNVGHSESTSGIASIIKATLMMQHKEVAPHIGITTRRNLRLGDIEAHGIVIPTRSQPLTPVAGYDKIIISVNNFGAPGGNANVLLQENRLKRSSPGADPRSYHVVTLSGKAHTPFGILVDRLLEHLEQNPSIDLASLSYTTTARRIDHPARAAFSVSSIEELKEQLKRSPAPTTRKSKATPKVGFVIGGNGSQFQGMGRTLYETSPSFKKHVDDCDAALAAAGGSGLLRVIRGELDPLAHDFESMLGASAAIFAIGYALGQLWREWGVEPSVIMG</sequence>
<dbReference type="Pfam" id="PF00698">
    <property type="entry name" value="Acyl_transf_1"/>
    <property type="match status" value="1"/>
</dbReference>
<evidence type="ECO:0000259" key="3">
    <source>
        <dbReference type="PROSITE" id="PS52004"/>
    </source>
</evidence>
<dbReference type="PROSITE" id="PS52004">
    <property type="entry name" value="KS3_2"/>
    <property type="match status" value="1"/>
</dbReference>
<organism evidence="4 5">
    <name type="scientific">Exidia glandulosa HHB12029</name>
    <dbReference type="NCBI Taxonomy" id="1314781"/>
    <lineage>
        <taxon>Eukaryota</taxon>
        <taxon>Fungi</taxon>
        <taxon>Dikarya</taxon>
        <taxon>Basidiomycota</taxon>
        <taxon>Agaricomycotina</taxon>
        <taxon>Agaricomycetes</taxon>
        <taxon>Auriculariales</taxon>
        <taxon>Exidiaceae</taxon>
        <taxon>Exidia</taxon>
    </lineage>
</organism>
<dbReference type="STRING" id="1314781.A0A165GKA5"/>
<reference evidence="4 5" key="1">
    <citation type="journal article" date="2016" name="Mol. Biol. Evol.">
        <title>Comparative Genomics of Early-Diverging Mushroom-Forming Fungi Provides Insights into the Origins of Lignocellulose Decay Capabilities.</title>
        <authorList>
            <person name="Nagy L.G."/>
            <person name="Riley R."/>
            <person name="Tritt A."/>
            <person name="Adam C."/>
            <person name="Daum C."/>
            <person name="Floudas D."/>
            <person name="Sun H."/>
            <person name="Yadav J.S."/>
            <person name="Pangilinan J."/>
            <person name="Larsson K.H."/>
            <person name="Matsuura K."/>
            <person name="Barry K."/>
            <person name="Labutti K."/>
            <person name="Kuo R."/>
            <person name="Ohm R.A."/>
            <person name="Bhattacharya S.S."/>
            <person name="Shirouzu T."/>
            <person name="Yoshinaga Y."/>
            <person name="Martin F.M."/>
            <person name="Grigoriev I.V."/>
            <person name="Hibbett D.S."/>
        </authorList>
    </citation>
    <scope>NUCLEOTIDE SEQUENCE [LARGE SCALE GENOMIC DNA]</scope>
    <source>
        <strain evidence="4 5">HHB12029</strain>
    </source>
</reference>
<dbReference type="FunCoup" id="A0A165GKA5">
    <property type="interactions" value="414"/>
</dbReference>
<dbReference type="GO" id="GO:0004312">
    <property type="term" value="F:fatty acid synthase activity"/>
    <property type="evidence" value="ECO:0007669"/>
    <property type="project" value="TreeGrafter"/>
</dbReference>
<dbReference type="SUPFAM" id="SSF52151">
    <property type="entry name" value="FabD/lysophospholipase-like"/>
    <property type="match status" value="1"/>
</dbReference>
<dbReference type="AlphaFoldDB" id="A0A165GKA5"/>
<dbReference type="Proteomes" id="UP000077266">
    <property type="component" value="Unassembled WGS sequence"/>
</dbReference>
<feature type="non-terminal residue" evidence="4">
    <location>
        <position position="541"/>
    </location>
</feature>
<dbReference type="InterPro" id="IPR001227">
    <property type="entry name" value="Ac_transferase_dom_sf"/>
</dbReference>
<keyword evidence="1" id="KW-0596">Phosphopantetheine</keyword>
<dbReference type="GO" id="GO:0044550">
    <property type="term" value="P:secondary metabolite biosynthetic process"/>
    <property type="evidence" value="ECO:0007669"/>
    <property type="project" value="TreeGrafter"/>
</dbReference>
<evidence type="ECO:0000313" key="4">
    <source>
        <dbReference type="EMBL" id="KZV90645.1"/>
    </source>
</evidence>
<dbReference type="Gene3D" id="3.40.47.10">
    <property type="match status" value="1"/>
</dbReference>
<dbReference type="CDD" id="cd00833">
    <property type="entry name" value="PKS"/>
    <property type="match status" value="1"/>
</dbReference>
<feature type="domain" description="Ketosynthase family 3 (KS3)" evidence="3">
    <location>
        <begin position="1"/>
        <end position="353"/>
    </location>
</feature>
<dbReference type="OrthoDB" id="329835at2759"/>
<feature type="non-terminal residue" evidence="4">
    <location>
        <position position="1"/>
    </location>
</feature>
<dbReference type="PANTHER" id="PTHR43775">
    <property type="entry name" value="FATTY ACID SYNTHASE"/>
    <property type="match status" value="1"/>
</dbReference>
<dbReference type="InterPro" id="IPR014031">
    <property type="entry name" value="Ketoacyl_synth_C"/>
</dbReference>
<protein>
    <submittedName>
        <fullName evidence="4">Putative non-reducing polyketide synthase</fullName>
    </submittedName>
</protein>
<dbReference type="Gene3D" id="3.30.70.3290">
    <property type="match status" value="1"/>
</dbReference>
<dbReference type="InterPro" id="IPR020841">
    <property type="entry name" value="PKS_Beta-ketoAc_synthase_dom"/>
</dbReference>
<dbReference type="InterPro" id="IPR050091">
    <property type="entry name" value="PKS_NRPS_Biosynth_Enz"/>
</dbReference>
<dbReference type="SUPFAM" id="SSF53901">
    <property type="entry name" value="Thiolase-like"/>
    <property type="match status" value="1"/>
</dbReference>
<dbReference type="InterPro" id="IPR014030">
    <property type="entry name" value="Ketoacyl_synth_N"/>
</dbReference>
<evidence type="ECO:0000313" key="5">
    <source>
        <dbReference type="Proteomes" id="UP000077266"/>
    </source>
</evidence>
<keyword evidence="2" id="KW-0597">Phosphoprotein</keyword>
<evidence type="ECO:0000256" key="1">
    <source>
        <dbReference type="ARBA" id="ARBA00022450"/>
    </source>
</evidence>
<name>A0A165GKA5_EXIGL</name>
<dbReference type="Pfam" id="PF00109">
    <property type="entry name" value="ketoacyl-synt"/>
    <property type="match status" value="1"/>
</dbReference>